<name>H8K6A6_RICAG</name>
<reference evidence="3" key="1">
    <citation type="submission" date="2012-02" db="EMBL/GenBank/DDBJ databases">
        <title>Complete genome sequence of Candidatus Rickettsia amblyommii strain GAT-30V.</title>
        <authorList>
            <person name="Johnson S.L."/>
            <person name="Munk A.C."/>
            <person name="Han S."/>
            <person name="Bruce D.C."/>
            <person name="Dasch G.A."/>
        </authorList>
    </citation>
    <scope>NUCLEOTIDE SEQUENCE [LARGE SCALE GENOMIC DNA]</scope>
    <source>
        <strain evidence="3">GAT-30V</strain>
        <plasmid evidence="3">pMCE_3</plasmid>
    </source>
</reference>
<accession>H8K6A6</accession>
<feature type="compositionally biased region" description="Low complexity" evidence="1">
    <location>
        <begin position="16"/>
        <end position="28"/>
    </location>
</feature>
<keyword evidence="2" id="KW-0614">Plasmid</keyword>
<proteinExistence type="predicted"/>
<dbReference type="HOGENOM" id="CLU_2221209_0_0_5"/>
<organism evidence="2 3">
    <name type="scientific">Rickettsia amblyommatis (strain GAT-30V)</name>
    <name type="common">Rickettsia amblyommii</name>
    <dbReference type="NCBI Taxonomy" id="1105111"/>
    <lineage>
        <taxon>Bacteria</taxon>
        <taxon>Pseudomonadati</taxon>
        <taxon>Pseudomonadota</taxon>
        <taxon>Alphaproteobacteria</taxon>
        <taxon>Rickettsiales</taxon>
        <taxon>Rickettsiaceae</taxon>
        <taxon>Rickettsieae</taxon>
        <taxon>Rickettsia</taxon>
        <taxon>spotted fever group</taxon>
    </lineage>
</organism>
<dbReference type="KEGG" id="ram:MCE_08470"/>
<feature type="region of interest" description="Disordered" evidence="1">
    <location>
        <begin position="1"/>
        <end position="59"/>
    </location>
</feature>
<dbReference type="Proteomes" id="UP000008005">
    <property type="component" value="Plasmid pMCE_3"/>
</dbReference>
<protein>
    <submittedName>
        <fullName evidence="2">Uncharacterized protein</fullName>
    </submittedName>
</protein>
<feature type="compositionally biased region" description="Basic residues" evidence="1">
    <location>
        <begin position="29"/>
        <end position="44"/>
    </location>
</feature>
<gene>
    <name evidence="2" type="ordered locus">MCE_08470</name>
</gene>
<geneLocation type="plasmid" evidence="2 3">
    <name>pMCE_3</name>
</geneLocation>
<dbReference type="RefSeq" id="WP_014386938.1">
    <property type="nucleotide sequence ID" value="NC_017021.1"/>
</dbReference>
<sequence>MEVDASPNLDFGSTASKSSYVPQPSQQQPKKKPLLSRAAHKVSKRLGFSSGKQEQKQPEITLAELKELYTAEYGEFMDATIRGRDTGGIDGLAETLKRTLALREKT</sequence>
<dbReference type="AlphaFoldDB" id="H8K6A6"/>
<dbReference type="EMBL" id="CP003337">
    <property type="protein sequence ID" value="AFC70417.1"/>
    <property type="molecule type" value="Genomic_DNA"/>
</dbReference>
<evidence type="ECO:0000313" key="2">
    <source>
        <dbReference type="EMBL" id="AFC70417.1"/>
    </source>
</evidence>
<evidence type="ECO:0000256" key="1">
    <source>
        <dbReference type="SAM" id="MobiDB-lite"/>
    </source>
</evidence>
<evidence type="ECO:0000313" key="3">
    <source>
        <dbReference type="Proteomes" id="UP000008005"/>
    </source>
</evidence>